<organism evidence="3 4">
    <name type="scientific">Laodelphax striatellus</name>
    <name type="common">Small brown planthopper</name>
    <name type="synonym">Delphax striatella</name>
    <dbReference type="NCBI Taxonomy" id="195883"/>
    <lineage>
        <taxon>Eukaryota</taxon>
        <taxon>Metazoa</taxon>
        <taxon>Ecdysozoa</taxon>
        <taxon>Arthropoda</taxon>
        <taxon>Hexapoda</taxon>
        <taxon>Insecta</taxon>
        <taxon>Pterygota</taxon>
        <taxon>Neoptera</taxon>
        <taxon>Paraneoptera</taxon>
        <taxon>Hemiptera</taxon>
        <taxon>Auchenorrhyncha</taxon>
        <taxon>Fulgoroidea</taxon>
        <taxon>Delphacidae</taxon>
        <taxon>Criomorphinae</taxon>
        <taxon>Laodelphax</taxon>
    </lineage>
</organism>
<proteinExistence type="predicted"/>
<reference evidence="3 4" key="1">
    <citation type="journal article" date="2017" name="Gigascience">
        <title>Genome sequence of the small brown planthopper, Laodelphax striatellus.</title>
        <authorList>
            <person name="Zhu J."/>
            <person name="Jiang F."/>
            <person name="Wang X."/>
            <person name="Yang P."/>
            <person name="Bao Y."/>
            <person name="Zhao W."/>
            <person name="Wang W."/>
            <person name="Lu H."/>
            <person name="Wang Q."/>
            <person name="Cui N."/>
            <person name="Li J."/>
            <person name="Chen X."/>
            <person name="Luo L."/>
            <person name="Yu J."/>
            <person name="Kang L."/>
            <person name="Cui F."/>
        </authorList>
    </citation>
    <scope>NUCLEOTIDE SEQUENCE [LARGE SCALE GENOMIC DNA]</scope>
    <source>
        <strain evidence="3">Lst14</strain>
    </source>
</reference>
<feature type="coiled-coil region" evidence="1">
    <location>
        <begin position="110"/>
        <end position="148"/>
    </location>
</feature>
<dbReference type="Proteomes" id="UP000291343">
    <property type="component" value="Unassembled WGS sequence"/>
</dbReference>
<name>A0A482WS70_LAOST</name>
<feature type="compositionally biased region" description="Low complexity" evidence="2">
    <location>
        <begin position="355"/>
        <end position="368"/>
    </location>
</feature>
<dbReference type="OrthoDB" id="10451965at2759"/>
<evidence type="ECO:0000313" key="4">
    <source>
        <dbReference type="Proteomes" id="UP000291343"/>
    </source>
</evidence>
<gene>
    <name evidence="3" type="ORF">LSTR_LSTR009561</name>
</gene>
<dbReference type="InParanoid" id="A0A482WS70"/>
<feature type="region of interest" description="Disordered" evidence="2">
    <location>
        <begin position="316"/>
        <end position="369"/>
    </location>
</feature>
<evidence type="ECO:0000313" key="3">
    <source>
        <dbReference type="EMBL" id="RZF36465.1"/>
    </source>
</evidence>
<sequence length="383" mass="43702">MRPSLEAEINDLEKRIATLEKNKIGNLRREHGEIVSSYEKMFDTLRFVNFNKILMVLKINMMEIKTLEEDCSKECTKNQLVILLQKEMANCLLKMIQIGHEENSLIFESNQRLRDKIRLKRLEMAKMLDEKEKLLAKINRQNKFVVQEKNIDRYCVSKSSKCDMFSPTYDTAGYHPKILKQSKIPVLKLPLTSVVETVPFQIRKKPIKVTIPLDRPSVLKKPYPGRVVKPKITHNCERKSIAKTESFRLGEKQKQHGKRAVIETFGDETNGNSINDNVVIANKTNENSINNNVMVAKNANVENNSAFLTPKSASKIPVRATPSAKKSSNKGNRDTENLTPVRAKLNGVDDNQKKTTTNNNINNNNNTIESQLALKKPQLFSNL</sequence>
<protein>
    <submittedName>
        <fullName evidence="3">Uncharacterized protein</fullName>
    </submittedName>
</protein>
<feature type="coiled-coil region" evidence="1">
    <location>
        <begin position="2"/>
        <end position="29"/>
    </location>
</feature>
<dbReference type="AlphaFoldDB" id="A0A482WS70"/>
<comment type="caution">
    <text evidence="3">The sequence shown here is derived from an EMBL/GenBank/DDBJ whole genome shotgun (WGS) entry which is preliminary data.</text>
</comment>
<accession>A0A482WS70</accession>
<dbReference type="EMBL" id="QKKF02026398">
    <property type="protein sequence ID" value="RZF36465.1"/>
    <property type="molecule type" value="Genomic_DNA"/>
</dbReference>
<evidence type="ECO:0000256" key="1">
    <source>
        <dbReference type="SAM" id="Coils"/>
    </source>
</evidence>
<keyword evidence="1" id="KW-0175">Coiled coil</keyword>
<keyword evidence="4" id="KW-1185">Reference proteome</keyword>
<evidence type="ECO:0000256" key="2">
    <source>
        <dbReference type="SAM" id="MobiDB-lite"/>
    </source>
</evidence>